<sequence>MTTFLSPLTTRISRNVSPSTRRIISTWKATSLIKTSKLGSILPLYTISNPKSYLHALSSSSINTSNLNFVNKNSYAVIKNLENIRGISTSRLRAFPPSTEIPKFQPNINTVRYLPLPSDTLCGPVSSQISPEVGTPEETEVQRFNEIKNAKLIFNQSWKNVEDEYGRENLCLPREIIWLMGAPASGKGTHTKSLLKARGIDNPPIIMSKLLTSPECQELINKGQMISDGKVLECLFRALLDCNPTVGCLVDGFPRTEIQVECLKLLYDKMHELRREFWDTPLKEKFPRPTFRICVLYVDEEVSVERQLMRGKQIQEHNAMVRQTGQDELIEERVTDYDEMLIRARYKIFKEHFGALMKLAKIFPFHLINAVGTIEEVMQVIIKEFEYQSSLELDHDTYDAIAHIPLATKISIHARQDLISRLEHYQNTEPELFLKAIQFVNNCVIPMIQRHAISGHALVRTTSQDLENQHLVDMIMDVLSERGYHVMFDDRVREIPARINPDTWKIILEKRHDYMFSLRFPKHIIQPLEQKF</sequence>
<organism evidence="5 6">
    <name type="scientific">Glomus cerebriforme</name>
    <dbReference type="NCBI Taxonomy" id="658196"/>
    <lineage>
        <taxon>Eukaryota</taxon>
        <taxon>Fungi</taxon>
        <taxon>Fungi incertae sedis</taxon>
        <taxon>Mucoromycota</taxon>
        <taxon>Glomeromycotina</taxon>
        <taxon>Glomeromycetes</taxon>
        <taxon>Glomerales</taxon>
        <taxon>Glomeraceae</taxon>
        <taxon>Glomus</taxon>
    </lineage>
</organism>
<dbReference type="InterPro" id="IPR027417">
    <property type="entry name" value="P-loop_NTPase"/>
</dbReference>
<evidence type="ECO:0000256" key="3">
    <source>
        <dbReference type="ARBA" id="ARBA00022777"/>
    </source>
</evidence>
<evidence type="ECO:0000313" key="5">
    <source>
        <dbReference type="EMBL" id="RIA90937.1"/>
    </source>
</evidence>
<dbReference type="Gene3D" id="3.40.50.300">
    <property type="entry name" value="P-loop containing nucleotide triphosphate hydrolases"/>
    <property type="match status" value="1"/>
</dbReference>
<keyword evidence="2" id="KW-0547">Nucleotide-binding</keyword>
<dbReference type="Pfam" id="PF00406">
    <property type="entry name" value="ADK"/>
    <property type="match status" value="1"/>
</dbReference>
<evidence type="ECO:0000256" key="4">
    <source>
        <dbReference type="RuleBase" id="RU003330"/>
    </source>
</evidence>
<reference evidence="5 6" key="1">
    <citation type="submission" date="2018-06" db="EMBL/GenBank/DDBJ databases">
        <title>Comparative genomics reveals the genomic features of Rhizophagus irregularis, R. cerebriforme, R. diaphanum and Gigaspora rosea, and their symbiotic lifestyle signature.</title>
        <authorList>
            <person name="Morin E."/>
            <person name="San Clemente H."/>
            <person name="Chen E.C.H."/>
            <person name="De La Providencia I."/>
            <person name="Hainaut M."/>
            <person name="Kuo A."/>
            <person name="Kohler A."/>
            <person name="Murat C."/>
            <person name="Tang N."/>
            <person name="Roy S."/>
            <person name="Loubradou J."/>
            <person name="Henrissat B."/>
            <person name="Grigoriev I.V."/>
            <person name="Corradi N."/>
            <person name="Roux C."/>
            <person name="Martin F.M."/>
        </authorList>
    </citation>
    <scope>NUCLEOTIDE SEQUENCE [LARGE SCALE GENOMIC DNA]</scope>
    <source>
        <strain evidence="5 6">DAOM 227022</strain>
    </source>
</reference>
<keyword evidence="3 4" id="KW-0418">Kinase</keyword>
<keyword evidence="1 4" id="KW-0808">Transferase</keyword>
<dbReference type="GO" id="GO:0006139">
    <property type="term" value="P:nucleobase-containing compound metabolic process"/>
    <property type="evidence" value="ECO:0007669"/>
    <property type="project" value="InterPro"/>
</dbReference>
<dbReference type="STRING" id="658196.A0A397T470"/>
<dbReference type="InterPro" id="IPR033690">
    <property type="entry name" value="Adenylat_kinase_CS"/>
</dbReference>
<dbReference type="AlphaFoldDB" id="A0A397T470"/>
<dbReference type="Proteomes" id="UP000265703">
    <property type="component" value="Unassembled WGS sequence"/>
</dbReference>
<accession>A0A397T470</accession>
<name>A0A397T470_9GLOM</name>
<dbReference type="GO" id="GO:0019205">
    <property type="term" value="F:nucleobase-containing compound kinase activity"/>
    <property type="evidence" value="ECO:0007669"/>
    <property type="project" value="InterPro"/>
</dbReference>
<dbReference type="SUPFAM" id="SSF52540">
    <property type="entry name" value="P-loop containing nucleoside triphosphate hydrolases"/>
    <property type="match status" value="1"/>
</dbReference>
<gene>
    <name evidence="5" type="ORF">C1645_768659</name>
</gene>
<comment type="similarity">
    <text evidence="4">Belongs to the adenylate kinase family.</text>
</comment>
<evidence type="ECO:0000256" key="2">
    <source>
        <dbReference type="ARBA" id="ARBA00022741"/>
    </source>
</evidence>
<dbReference type="GO" id="GO:0005524">
    <property type="term" value="F:ATP binding"/>
    <property type="evidence" value="ECO:0007669"/>
    <property type="project" value="InterPro"/>
</dbReference>
<evidence type="ECO:0008006" key="7">
    <source>
        <dbReference type="Google" id="ProtNLM"/>
    </source>
</evidence>
<keyword evidence="6" id="KW-1185">Reference proteome</keyword>
<proteinExistence type="inferred from homology"/>
<dbReference type="EMBL" id="QKYT01000166">
    <property type="protein sequence ID" value="RIA90937.1"/>
    <property type="molecule type" value="Genomic_DNA"/>
</dbReference>
<evidence type="ECO:0000256" key="1">
    <source>
        <dbReference type="ARBA" id="ARBA00022679"/>
    </source>
</evidence>
<dbReference type="OrthoDB" id="248923at2759"/>
<dbReference type="InterPro" id="IPR000850">
    <property type="entry name" value="Adenylat/UMP-CMP_kin"/>
</dbReference>
<dbReference type="PROSITE" id="PS00113">
    <property type="entry name" value="ADENYLATE_KINASE"/>
    <property type="match status" value="1"/>
</dbReference>
<dbReference type="PANTHER" id="PTHR23359">
    <property type="entry name" value="NUCLEOTIDE KINASE"/>
    <property type="match status" value="1"/>
</dbReference>
<protein>
    <recommendedName>
        <fullName evidence="7">Adenylate kinase</fullName>
    </recommendedName>
</protein>
<dbReference type="PRINTS" id="PR00094">
    <property type="entry name" value="ADENYLTKNASE"/>
</dbReference>
<comment type="caution">
    <text evidence="5">The sequence shown here is derived from an EMBL/GenBank/DDBJ whole genome shotgun (WGS) entry which is preliminary data.</text>
</comment>
<evidence type="ECO:0000313" key="6">
    <source>
        <dbReference type="Proteomes" id="UP000265703"/>
    </source>
</evidence>